<feature type="transmembrane region" description="Helical" evidence="9">
    <location>
        <begin position="178"/>
        <end position="195"/>
    </location>
</feature>
<organism evidence="11 12">
    <name type="scientific">Secundilactobacillus similis DSM 23365 = JCM 2765</name>
    <dbReference type="NCBI Taxonomy" id="1423804"/>
    <lineage>
        <taxon>Bacteria</taxon>
        <taxon>Bacillati</taxon>
        <taxon>Bacillota</taxon>
        <taxon>Bacilli</taxon>
        <taxon>Lactobacillales</taxon>
        <taxon>Lactobacillaceae</taxon>
        <taxon>Secundilactobacillus</taxon>
    </lineage>
</organism>
<dbReference type="Proteomes" id="UP000051442">
    <property type="component" value="Unassembled WGS sequence"/>
</dbReference>
<name>A0A0R2FA61_9LACO</name>
<feature type="transmembrane region" description="Helical" evidence="9">
    <location>
        <begin position="67"/>
        <end position="89"/>
    </location>
</feature>
<keyword evidence="9" id="KW-1133">Transmembrane helix</keyword>
<dbReference type="GO" id="GO:0051537">
    <property type="term" value="F:2 iron, 2 sulfur cluster binding"/>
    <property type="evidence" value="ECO:0007669"/>
    <property type="project" value="UniProtKB-KW"/>
</dbReference>
<proteinExistence type="predicted"/>
<dbReference type="EMBL" id="AYZM01000075">
    <property type="protein sequence ID" value="KRN25225.1"/>
    <property type="molecule type" value="Genomic_DNA"/>
</dbReference>
<keyword evidence="5" id="KW-0274">FAD</keyword>
<dbReference type="SUPFAM" id="SSF52343">
    <property type="entry name" value="Ferredoxin reductase-like, C-terminal NADP-linked domain"/>
    <property type="match status" value="1"/>
</dbReference>
<dbReference type="PANTHER" id="PTHR47354:SF8">
    <property type="entry name" value="1,2-PHENYLACETYL-COA EPOXIDASE, SUBUNIT E"/>
    <property type="match status" value="1"/>
</dbReference>
<evidence type="ECO:0000313" key="11">
    <source>
        <dbReference type="EMBL" id="KRN25225.1"/>
    </source>
</evidence>
<dbReference type="InterPro" id="IPR039261">
    <property type="entry name" value="FNR_nucleotide-bd"/>
</dbReference>
<dbReference type="Pfam" id="PF00175">
    <property type="entry name" value="NAD_binding_1"/>
    <property type="match status" value="1"/>
</dbReference>
<reference evidence="11 12" key="1">
    <citation type="journal article" date="2015" name="Genome Announc.">
        <title>Expanding the biotechnology potential of lactobacilli through comparative genomics of 213 strains and associated genera.</title>
        <authorList>
            <person name="Sun Z."/>
            <person name="Harris H.M."/>
            <person name="McCann A."/>
            <person name="Guo C."/>
            <person name="Argimon S."/>
            <person name="Zhang W."/>
            <person name="Yang X."/>
            <person name="Jeffery I.B."/>
            <person name="Cooney J.C."/>
            <person name="Kagawa T.F."/>
            <person name="Liu W."/>
            <person name="Song Y."/>
            <person name="Salvetti E."/>
            <person name="Wrobel A."/>
            <person name="Rasinkangas P."/>
            <person name="Parkhill J."/>
            <person name="Rea M.C."/>
            <person name="O'Sullivan O."/>
            <person name="Ritari J."/>
            <person name="Douillard F.P."/>
            <person name="Paul Ross R."/>
            <person name="Yang R."/>
            <person name="Briner A.E."/>
            <person name="Felis G.E."/>
            <person name="de Vos W.M."/>
            <person name="Barrangou R."/>
            <person name="Klaenhammer T.R."/>
            <person name="Caufield P.W."/>
            <person name="Cui Y."/>
            <person name="Zhang H."/>
            <person name="O'Toole P.W."/>
        </authorList>
    </citation>
    <scope>NUCLEOTIDE SEQUENCE [LARGE SCALE GENOMIC DNA]</scope>
    <source>
        <strain evidence="11 12">DSM 23365</strain>
    </source>
</reference>
<dbReference type="Gene3D" id="3.40.50.80">
    <property type="entry name" value="Nucleotide-binding domain of ferredoxin-NADP reductase (FNR) module"/>
    <property type="match status" value="1"/>
</dbReference>
<evidence type="ECO:0000256" key="7">
    <source>
        <dbReference type="ARBA" id="ARBA00023004"/>
    </source>
</evidence>
<evidence type="ECO:0000256" key="5">
    <source>
        <dbReference type="ARBA" id="ARBA00022827"/>
    </source>
</evidence>
<evidence type="ECO:0000256" key="4">
    <source>
        <dbReference type="ARBA" id="ARBA00022723"/>
    </source>
</evidence>
<dbReference type="InterPro" id="IPR013112">
    <property type="entry name" value="FAD-bd_8"/>
</dbReference>
<evidence type="ECO:0000313" key="12">
    <source>
        <dbReference type="Proteomes" id="UP000051442"/>
    </source>
</evidence>
<feature type="domain" description="FAD-binding FR-type" evidence="10">
    <location>
        <begin position="202"/>
        <end position="303"/>
    </location>
</feature>
<feature type="transmembrane region" description="Helical" evidence="9">
    <location>
        <begin position="37"/>
        <end position="55"/>
    </location>
</feature>
<dbReference type="InterPro" id="IPR001433">
    <property type="entry name" value="OxRdtase_FAD/NAD-bd"/>
</dbReference>
<dbReference type="AlphaFoldDB" id="A0A0R2FA61"/>
<keyword evidence="12" id="KW-1185">Reference proteome</keyword>
<evidence type="ECO:0000256" key="1">
    <source>
        <dbReference type="ARBA" id="ARBA00001974"/>
    </source>
</evidence>
<accession>A0A0R2FA61</accession>
<dbReference type="Gene3D" id="2.40.30.10">
    <property type="entry name" value="Translation factors"/>
    <property type="match status" value="1"/>
</dbReference>
<comment type="caution">
    <text evidence="11">The sequence shown here is derived from an EMBL/GenBank/DDBJ whole genome shotgun (WGS) entry which is preliminary data.</text>
</comment>
<dbReference type="GO" id="GO:0016491">
    <property type="term" value="F:oxidoreductase activity"/>
    <property type="evidence" value="ECO:0007669"/>
    <property type="project" value="UniProtKB-KW"/>
</dbReference>
<dbReference type="Pfam" id="PF08022">
    <property type="entry name" value="FAD_binding_8"/>
    <property type="match status" value="1"/>
</dbReference>
<keyword evidence="4" id="KW-0479">Metal-binding</keyword>
<evidence type="ECO:0000256" key="3">
    <source>
        <dbReference type="ARBA" id="ARBA00022714"/>
    </source>
</evidence>
<evidence type="ECO:0000256" key="2">
    <source>
        <dbReference type="ARBA" id="ARBA00022630"/>
    </source>
</evidence>
<dbReference type="InterPro" id="IPR050415">
    <property type="entry name" value="MRET"/>
</dbReference>
<keyword evidence="6" id="KW-0560">Oxidoreductase</keyword>
<dbReference type="SUPFAM" id="SSF63380">
    <property type="entry name" value="Riboflavin synthase domain-like"/>
    <property type="match status" value="1"/>
</dbReference>
<gene>
    <name evidence="11" type="ORF">FD14_GL000365</name>
</gene>
<feature type="transmembrane region" description="Helical" evidence="9">
    <location>
        <begin position="109"/>
        <end position="133"/>
    </location>
</feature>
<feature type="transmembrane region" description="Helical" evidence="9">
    <location>
        <begin position="154"/>
        <end position="172"/>
    </location>
</feature>
<keyword evidence="7" id="KW-0408">Iron</keyword>
<protein>
    <submittedName>
        <fullName evidence="11">Oxidoreductase</fullName>
    </submittedName>
</protein>
<evidence type="ECO:0000256" key="6">
    <source>
        <dbReference type="ARBA" id="ARBA00023002"/>
    </source>
</evidence>
<keyword evidence="8" id="KW-0411">Iron-sulfur</keyword>
<keyword evidence="9" id="KW-0812">Transmembrane</keyword>
<dbReference type="STRING" id="1423804.FD14_GL000365"/>
<evidence type="ECO:0000256" key="9">
    <source>
        <dbReference type="SAM" id="Phobius"/>
    </source>
</evidence>
<keyword evidence="2" id="KW-0285">Flavoprotein</keyword>
<dbReference type="InterPro" id="IPR017927">
    <property type="entry name" value="FAD-bd_FR_type"/>
</dbReference>
<sequence length="423" mass="48189">MPYVQGLVWAIILFVLPLPLIQTLANGLPAIYNQEALAIQVGSIAYVWFLASIYLSTRPKWLDRLIGLPSIYFIHGMLSIFAIGLAYLHKSGTQSTGLIKLTGDWAFDLFIGLMLYSLIFMAGGLTNHIPLLAQIKRTLEHLFKHELSVWLHRLNLLAVVLVFIHVQLISYITSIHPYMWLFNGYSLLTLVLYVGNKIRLAYYVPNGKLTQRHQLADNFYEFTVQLRHPGRLKVQAGDYLFINFPQVPQLKERHPFSVVNNVGTDGKIVLAIRGDGDFTRQIQTLPLSTKVTIDGSYGRFDQLIQDHPDVPLVLIGGGSGVVPMLALIDAYPERPITLYYSAHRQSQLIYLTELQTLAAERANFTLYAQEGRFQPTEQLTQLTQPKASVYLISGPYQLGNSWQHALWERQIPRNQIYYEEFSW</sequence>
<dbReference type="GO" id="GO:0046872">
    <property type="term" value="F:metal ion binding"/>
    <property type="evidence" value="ECO:0007669"/>
    <property type="project" value="UniProtKB-KW"/>
</dbReference>
<dbReference type="PATRIC" id="fig|1423804.4.peg.396"/>
<comment type="cofactor">
    <cofactor evidence="1">
        <name>FAD</name>
        <dbReference type="ChEBI" id="CHEBI:57692"/>
    </cofactor>
</comment>
<dbReference type="InterPro" id="IPR017938">
    <property type="entry name" value="Riboflavin_synthase-like_b-brl"/>
</dbReference>
<evidence type="ECO:0000259" key="10">
    <source>
        <dbReference type="PROSITE" id="PS51384"/>
    </source>
</evidence>
<evidence type="ECO:0000256" key="8">
    <source>
        <dbReference type="ARBA" id="ARBA00023014"/>
    </source>
</evidence>
<dbReference type="RefSeq" id="WP_191982977.1">
    <property type="nucleotide sequence ID" value="NZ_AYZM01000075.1"/>
</dbReference>
<dbReference type="PROSITE" id="PS51384">
    <property type="entry name" value="FAD_FR"/>
    <property type="match status" value="1"/>
</dbReference>
<dbReference type="PANTHER" id="PTHR47354">
    <property type="entry name" value="NADH OXIDOREDUCTASE HCR"/>
    <property type="match status" value="1"/>
</dbReference>
<dbReference type="GO" id="GO:0050660">
    <property type="term" value="F:flavin adenine dinucleotide binding"/>
    <property type="evidence" value="ECO:0007669"/>
    <property type="project" value="TreeGrafter"/>
</dbReference>
<keyword evidence="9" id="KW-0472">Membrane</keyword>
<keyword evidence="3" id="KW-0001">2Fe-2S</keyword>